<accession>A0A834M7K9</accession>
<dbReference type="OrthoDB" id="6747516at2759"/>
<evidence type="ECO:0000313" key="2">
    <source>
        <dbReference type="Proteomes" id="UP000625711"/>
    </source>
</evidence>
<reference evidence="1" key="1">
    <citation type="submission" date="2020-08" db="EMBL/GenBank/DDBJ databases">
        <title>Genome sequencing and assembly of the red palm weevil Rhynchophorus ferrugineus.</title>
        <authorList>
            <person name="Dias G.B."/>
            <person name="Bergman C.M."/>
            <person name="Manee M."/>
        </authorList>
    </citation>
    <scope>NUCLEOTIDE SEQUENCE</scope>
    <source>
        <strain evidence="1">AA-2017</strain>
        <tissue evidence="1">Whole larva</tissue>
    </source>
</reference>
<gene>
    <name evidence="1" type="ORF">GWI33_013706</name>
</gene>
<sequence length="67" mass="8110">MPRSIADRRAKLQENGEKGWMRRVATNNNSCDELKLLKDKNRYNTKILLEKHYNHQEAYKYFSMLFC</sequence>
<dbReference type="AlphaFoldDB" id="A0A834M7K9"/>
<evidence type="ECO:0000313" key="1">
    <source>
        <dbReference type="EMBL" id="KAF7273598.1"/>
    </source>
</evidence>
<dbReference type="EMBL" id="JAACXV010013365">
    <property type="protein sequence ID" value="KAF7273598.1"/>
    <property type="molecule type" value="Genomic_DNA"/>
</dbReference>
<dbReference type="Proteomes" id="UP000625711">
    <property type="component" value="Unassembled WGS sequence"/>
</dbReference>
<proteinExistence type="predicted"/>
<comment type="caution">
    <text evidence="1">The sequence shown here is derived from an EMBL/GenBank/DDBJ whole genome shotgun (WGS) entry which is preliminary data.</text>
</comment>
<protein>
    <submittedName>
        <fullName evidence="1">Uncharacterized protein</fullName>
    </submittedName>
</protein>
<organism evidence="1 2">
    <name type="scientific">Rhynchophorus ferrugineus</name>
    <name type="common">Red palm weevil</name>
    <name type="synonym">Curculio ferrugineus</name>
    <dbReference type="NCBI Taxonomy" id="354439"/>
    <lineage>
        <taxon>Eukaryota</taxon>
        <taxon>Metazoa</taxon>
        <taxon>Ecdysozoa</taxon>
        <taxon>Arthropoda</taxon>
        <taxon>Hexapoda</taxon>
        <taxon>Insecta</taxon>
        <taxon>Pterygota</taxon>
        <taxon>Neoptera</taxon>
        <taxon>Endopterygota</taxon>
        <taxon>Coleoptera</taxon>
        <taxon>Polyphaga</taxon>
        <taxon>Cucujiformia</taxon>
        <taxon>Curculionidae</taxon>
        <taxon>Dryophthorinae</taxon>
        <taxon>Rhynchophorus</taxon>
    </lineage>
</organism>
<keyword evidence="2" id="KW-1185">Reference proteome</keyword>
<name>A0A834M7K9_RHYFE</name>